<keyword evidence="2" id="KW-1185">Reference proteome</keyword>
<evidence type="ECO:0000313" key="1">
    <source>
        <dbReference type="EMBL" id="MCE4535804.1"/>
    </source>
</evidence>
<evidence type="ECO:0000313" key="2">
    <source>
        <dbReference type="Proteomes" id="UP001201463"/>
    </source>
</evidence>
<organism evidence="1 2">
    <name type="scientific">Pelomonas caseinilytica</name>
    <dbReference type="NCBI Taxonomy" id="2906763"/>
    <lineage>
        <taxon>Bacteria</taxon>
        <taxon>Pseudomonadati</taxon>
        <taxon>Pseudomonadota</taxon>
        <taxon>Betaproteobacteria</taxon>
        <taxon>Burkholderiales</taxon>
        <taxon>Sphaerotilaceae</taxon>
        <taxon>Roseateles</taxon>
    </lineage>
</organism>
<dbReference type="EMBL" id="JAJTWT010000001">
    <property type="protein sequence ID" value="MCE4535804.1"/>
    <property type="molecule type" value="Genomic_DNA"/>
</dbReference>
<gene>
    <name evidence="1" type="ORF">LXT12_00835</name>
</gene>
<sequence length="242" mass="26661">MSGDYSQLLSLLMSRGLDILGSIVKDSGPQGVIFVRIAVVRDGENKQRPSNRLLSEIKEELRNVGYSVEFLLSDPHGIDMEGGLRATLMHAFGSDVRNVFLSLNERSANVWLEAKRRLDESALGAIKTRAVLYLADLSITLSGFTLTTNENVPSDLVILKTLRQIAPATEGEVKRMLGRRFDVPSDDWMKRRLDALRKAGKVVWIAEGKFACSLVATRALGTIKGRGSPDIARLLALARKGR</sequence>
<protein>
    <submittedName>
        <fullName evidence="1">Uncharacterized protein</fullName>
    </submittedName>
</protein>
<name>A0ABS8X622_9BURK</name>
<dbReference type="Proteomes" id="UP001201463">
    <property type="component" value="Unassembled WGS sequence"/>
</dbReference>
<accession>A0ABS8X622</accession>
<dbReference type="RefSeq" id="WP_233388518.1">
    <property type="nucleotide sequence ID" value="NZ_JAJTWT010000001.1"/>
</dbReference>
<reference evidence="1 2" key="1">
    <citation type="submission" date="2021-12" db="EMBL/GenBank/DDBJ databases">
        <title>Genome seq of p7.</title>
        <authorList>
            <person name="Seo T."/>
        </authorList>
    </citation>
    <scope>NUCLEOTIDE SEQUENCE [LARGE SCALE GENOMIC DNA]</scope>
    <source>
        <strain evidence="1 2">P7</strain>
    </source>
</reference>
<comment type="caution">
    <text evidence="1">The sequence shown here is derived from an EMBL/GenBank/DDBJ whole genome shotgun (WGS) entry which is preliminary data.</text>
</comment>
<proteinExistence type="predicted"/>